<dbReference type="EnsemblMetazoa" id="Aqu2.1.21230_001">
    <property type="protein sequence ID" value="Aqu2.1.21230_001"/>
    <property type="gene ID" value="Aqu2.1.21230"/>
</dbReference>
<dbReference type="UniPathway" id="UPA00574">
    <property type="reaction ID" value="UER00637"/>
</dbReference>
<keyword evidence="7 10" id="KW-0067">ATP-binding</keyword>
<evidence type="ECO:0000256" key="4">
    <source>
        <dbReference type="ARBA" id="ARBA00022679"/>
    </source>
</evidence>
<dbReference type="SUPFAM" id="SSF52540">
    <property type="entry name" value="P-loop containing nucleoside triphosphate hydrolases"/>
    <property type="match status" value="1"/>
</dbReference>
<accession>A0A1X7U0B7</accession>
<dbReference type="UniPathway" id="UPA00579">
    <property type="reaction ID" value="UER00640"/>
</dbReference>
<dbReference type="GO" id="GO:0044211">
    <property type="term" value="P:CTP salvage"/>
    <property type="evidence" value="ECO:0007669"/>
    <property type="project" value="UniProtKB-UniPathway"/>
</dbReference>
<comment type="catalytic activity">
    <reaction evidence="8 10">
        <text>cytidine + ATP = CMP + ADP + H(+)</text>
        <dbReference type="Rhea" id="RHEA:24674"/>
        <dbReference type="ChEBI" id="CHEBI:15378"/>
        <dbReference type="ChEBI" id="CHEBI:17562"/>
        <dbReference type="ChEBI" id="CHEBI:30616"/>
        <dbReference type="ChEBI" id="CHEBI:60377"/>
        <dbReference type="ChEBI" id="CHEBI:456216"/>
        <dbReference type="EC" id="2.7.1.48"/>
    </reaction>
</comment>
<evidence type="ECO:0000256" key="7">
    <source>
        <dbReference type="ARBA" id="ARBA00022840"/>
    </source>
</evidence>
<dbReference type="STRING" id="400682.A0A1X7U0B7"/>
<keyword evidence="14" id="KW-1185">Reference proteome</keyword>
<comment type="pathway">
    <text evidence="2 10">Pyrimidine metabolism; CTP biosynthesis via salvage pathway; CTP from cytidine: step 1/3.</text>
</comment>
<evidence type="ECO:0000256" key="3">
    <source>
        <dbReference type="ARBA" id="ARBA00005408"/>
    </source>
</evidence>
<reference evidence="13" key="2">
    <citation type="submission" date="2017-05" db="UniProtKB">
        <authorList>
            <consortium name="EnsemblMetazoa"/>
        </authorList>
    </citation>
    <scope>IDENTIFICATION</scope>
</reference>
<dbReference type="Pfam" id="PF00485">
    <property type="entry name" value="PRK"/>
    <property type="match status" value="1"/>
</dbReference>
<evidence type="ECO:0000256" key="2">
    <source>
        <dbReference type="ARBA" id="ARBA00004784"/>
    </source>
</evidence>
<evidence type="ECO:0000259" key="12">
    <source>
        <dbReference type="Pfam" id="PF00485"/>
    </source>
</evidence>
<organism evidence="13">
    <name type="scientific">Amphimedon queenslandica</name>
    <name type="common">Sponge</name>
    <dbReference type="NCBI Taxonomy" id="400682"/>
    <lineage>
        <taxon>Eukaryota</taxon>
        <taxon>Metazoa</taxon>
        <taxon>Porifera</taxon>
        <taxon>Demospongiae</taxon>
        <taxon>Heteroscleromorpha</taxon>
        <taxon>Haplosclerida</taxon>
        <taxon>Niphatidae</taxon>
        <taxon>Amphimedon</taxon>
    </lineage>
</organism>
<dbReference type="GO" id="GO:0005524">
    <property type="term" value="F:ATP binding"/>
    <property type="evidence" value="ECO:0007669"/>
    <property type="project" value="UniProtKB-KW"/>
</dbReference>
<keyword evidence="4 10" id="KW-0808">Transferase</keyword>
<name>A0A1X7U0B7_AMPQE</name>
<dbReference type="OrthoDB" id="10257085at2759"/>
<evidence type="ECO:0000313" key="13">
    <source>
        <dbReference type="EnsemblMetazoa" id="Aqu2.1.21230_001"/>
    </source>
</evidence>
<dbReference type="Proteomes" id="UP000007879">
    <property type="component" value="Unassembled WGS sequence"/>
</dbReference>
<dbReference type="Gene3D" id="3.40.50.300">
    <property type="entry name" value="P-loop containing nucleotide triphosphate hydrolases"/>
    <property type="match status" value="1"/>
</dbReference>
<dbReference type="FunFam" id="3.40.50.300:FF:000297">
    <property type="entry name" value="Uridine-cytidine kinase 2"/>
    <property type="match status" value="1"/>
</dbReference>
<dbReference type="InParanoid" id="A0A1X7U0B7"/>
<evidence type="ECO:0000256" key="9">
    <source>
        <dbReference type="ARBA" id="ARBA00048909"/>
    </source>
</evidence>
<evidence type="ECO:0000256" key="11">
    <source>
        <dbReference type="SAM" id="MobiDB-lite"/>
    </source>
</evidence>
<comment type="similarity">
    <text evidence="3 10">Belongs to the uridine kinase family.</text>
</comment>
<feature type="region of interest" description="Disordered" evidence="11">
    <location>
        <begin position="230"/>
        <end position="252"/>
    </location>
</feature>
<proteinExistence type="inferred from homology"/>
<dbReference type="PANTHER" id="PTHR10285">
    <property type="entry name" value="URIDINE KINASE"/>
    <property type="match status" value="1"/>
</dbReference>
<dbReference type="GO" id="GO:0004849">
    <property type="term" value="F:uridine kinase activity"/>
    <property type="evidence" value="ECO:0007669"/>
    <property type="project" value="UniProtKB-EC"/>
</dbReference>
<evidence type="ECO:0000256" key="6">
    <source>
        <dbReference type="ARBA" id="ARBA00022777"/>
    </source>
</evidence>
<dbReference type="CDD" id="cd02023">
    <property type="entry name" value="UMPK"/>
    <property type="match status" value="1"/>
</dbReference>
<evidence type="ECO:0000256" key="8">
    <source>
        <dbReference type="ARBA" id="ARBA00047436"/>
    </source>
</evidence>
<dbReference type="NCBIfam" id="NF004018">
    <property type="entry name" value="PRK05480.1"/>
    <property type="match status" value="1"/>
</dbReference>
<dbReference type="InterPro" id="IPR027417">
    <property type="entry name" value="P-loop_NTPase"/>
</dbReference>
<keyword evidence="6 10" id="KW-0418">Kinase</keyword>
<keyword evidence="5 10" id="KW-0547">Nucleotide-binding</keyword>
<evidence type="ECO:0000256" key="10">
    <source>
        <dbReference type="RuleBase" id="RU003825"/>
    </source>
</evidence>
<dbReference type="eggNOG" id="KOG4203">
    <property type="taxonomic scope" value="Eukaryota"/>
</dbReference>
<dbReference type="EnsemblMetazoa" id="XM_011408012.2">
    <property type="protein sequence ID" value="XP_011406314.1"/>
    <property type="gene ID" value="LOC100632255"/>
</dbReference>
<dbReference type="EC" id="2.7.1.48" evidence="10"/>
<dbReference type="NCBIfam" id="TIGR00235">
    <property type="entry name" value="udk"/>
    <property type="match status" value="1"/>
</dbReference>
<reference evidence="14" key="1">
    <citation type="journal article" date="2010" name="Nature">
        <title>The Amphimedon queenslandica genome and the evolution of animal complexity.</title>
        <authorList>
            <person name="Srivastava M."/>
            <person name="Simakov O."/>
            <person name="Chapman J."/>
            <person name="Fahey B."/>
            <person name="Gauthier M.E."/>
            <person name="Mitros T."/>
            <person name="Richards G.S."/>
            <person name="Conaco C."/>
            <person name="Dacre M."/>
            <person name="Hellsten U."/>
            <person name="Larroux C."/>
            <person name="Putnam N.H."/>
            <person name="Stanke M."/>
            <person name="Adamska M."/>
            <person name="Darling A."/>
            <person name="Degnan S.M."/>
            <person name="Oakley T.H."/>
            <person name="Plachetzki D.C."/>
            <person name="Zhai Y."/>
            <person name="Adamski M."/>
            <person name="Calcino A."/>
            <person name="Cummins S.F."/>
            <person name="Goodstein D.M."/>
            <person name="Harris C."/>
            <person name="Jackson D.J."/>
            <person name="Leys S.P."/>
            <person name="Shu S."/>
            <person name="Woodcroft B.J."/>
            <person name="Vervoort M."/>
            <person name="Kosik K.S."/>
            <person name="Manning G."/>
            <person name="Degnan B.M."/>
            <person name="Rokhsar D.S."/>
        </authorList>
    </citation>
    <scope>NUCLEOTIDE SEQUENCE [LARGE SCALE GENOMIC DNA]</scope>
</reference>
<evidence type="ECO:0000256" key="5">
    <source>
        <dbReference type="ARBA" id="ARBA00022741"/>
    </source>
</evidence>
<dbReference type="InterPro" id="IPR006083">
    <property type="entry name" value="PRK/URK"/>
</dbReference>
<feature type="domain" description="Phosphoribulokinase/uridine kinase" evidence="12">
    <location>
        <begin position="10"/>
        <end position="203"/>
    </location>
</feature>
<evidence type="ECO:0000256" key="1">
    <source>
        <dbReference type="ARBA" id="ARBA00004690"/>
    </source>
</evidence>
<dbReference type="GO" id="GO:0044206">
    <property type="term" value="P:UMP salvage"/>
    <property type="evidence" value="ECO:0007669"/>
    <property type="project" value="UniProtKB-UniPathway"/>
</dbReference>
<comment type="catalytic activity">
    <reaction evidence="9 10">
        <text>uridine + ATP = UMP + ADP + H(+)</text>
        <dbReference type="Rhea" id="RHEA:16825"/>
        <dbReference type="ChEBI" id="CHEBI:15378"/>
        <dbReference type="ChEBI" id="CHEBI:16704"/>
        <dbReference type="ChEBI" id="CHEBI:30616"/>
        <dbReference type="ChEBI" id="CHEBI:57865"/>
        <dbReference type="ChEBI" id="CHEBI:456216"/>
        <dbReference type="EC" id="2.7.1.48"/>
    </reaction>
</comment>
<dbReference type="AlphaFoldDB" id="A0A1X7U0B7"/>
<comment type="pathway">
    <text evidence="1 10">Pyrimidine metabolism; UMP biosynthesis via salvage pathway; UMP from uridine: step 1/1.</text>
</comment>
<dbReference type="InterPro" id="IPR000764">
    <property type="entry name" value="Uridine_kinase-like"/>
</dbReference>
<dbReference type="PRINTS" id="PR00988">
    <property type="entry name" value="URIDINKINASE"/>
</dbReference>
<evidence type="ECO:0000313" key="14">
    <source>
        <dbReference type="Proteomes" id="UP000007879"/>
    </source>
</evidence>
<sequence length="252" mass="28666">MQEEGRRPFVIGVAGGTASGKTSVCRKIMEAVCQEGVNPKVVMISQDSFYRDLSQEQRERASRNQYNFDHPDALDIDLLKKTLREIVAGRTVDIPVYDFKTHTRSKTERRVIQPSEVILVEGILILYDPEIREMLQMKLFVDTDSDTRLARRVLRDIQERGRTLESVLDQYTVFVKPAFEEFTLPTKKYADVIIPRGAENDVAINLIIQHIKDIISGKLKLEDMTGSRGGLSFPARKRHVSESSAIPLARPH</sequence>
<gene>
    <name evidence="13" type="primary">100632255</name>
</gene>
<dbReference type="KEGG" id="aqu:100632255"/>
<protein>
    <recommendedName>
        <fullName evidence="10">Uridine kinase</fullName>
        <ecNumber evidence="10">2.7.1.48</ecNumber>
    </recommendedName>
</protein>